<evidence type="ECO:0000256" key="2">
    <source>
        <dbReference type="SAM" id="MobiDB-lite"/>
    </source>
</evidence>
<sequence length="587" mass="62837">MLLAHPLIIKRVGAVVTPARKCQAPPPCARSGRAMRRLRSAAETPYAWLWDDKTLADATLLLHVAGKPAGAASPAALRVHRAVLAAHSERFRTIALGWADGSSQRAADFQPSTAVAHYKKTGSLPAGLTAHQLAQASVAAEKEAEKKDDAYALSRLPALDWFEIPGAFSATVAQAAYCGFGMTGVADTIEAPAAWSAAPRKPLDPAELLRRTTIRWDVPRQQLVDLLASKDLTAKVCSEPIYSAGAGWRVCVDLQESGVDVQKRSPWWRYRVREHAPGMDEPGLYLSCCGQLVTYAECDGYSLGAPLQYSTAINYAIMKGRDMPSRGDWTFAWVEDERGHSSVDEAIKTAAEDGHMHHLSLPSGAQGPAHSGALLVFEAALGAPRMLHCAHVGCVLSVCADNSTCLHRGGEMLRLVGCVGLAFFVCLSILLMHGHMSSAFLRLGTAMYASHPVQVKGEVRRSQRPDNHPPVIGGPRSKNYLTLSGAQCLPKDTHLNSCDFATCEARRSSTLRHTVVAGTCNAQQQSENVLLLACGRDDDWIPLLAFGAAAGASALPAALLRLTRCQLLLRGSSCGELPTDVGAHVAL</sequence>
<dbReference type="PROSITE" id="PS50097">
    <property type="entry name" value="BTB"/>
    <property type="match status" value="1"/>
</dbReference>
<feature type="non-terminal residue" evidence="4">
    <location>
        <position position="1"/>
    </location>
</feature>
<reference evidence="4 5" key="1">
    <citation type="submission" date="2020-02" db="EMBL/GenBank/DDBJ databases">
        <title>Draft genome sequence of Haematococcus lacustris strain NIES-144.</title>
        <authorList>
            <person name="Morimoto D."/>
            <person name="Nakagawa S."/>
            <person name="Yoshida T."/>
            <person name="Sawayama S."/>
        </authorList>
    </citation>
    <scope>NUCLEOTIDE SEQUENCE [LARGE SCALE GENOMIC DNA]</scope>
    <source>
        <strain evidence="4 5">NIES-144</strain>
    </source>
</reference>
<keyword evidence="5" id="KW-1185">Reference proteome</keyword>
<evidence type="ECO:0000313" key="4">
    <source>
        <dbReference type="EMBL" id="GFH07931.1"/>
    </source>
</evidence>
<feature type="domain" description="BTB" evidence="3">
    <location>
        <begin position="56"/>
        <end position="94"/>
    </location>
</feature>
<proteinExistence type="predicted"/>
<dbReference type="Proteomes" id="UP000485058">
    <property type="component" value="Unassembled WGS sequence"/>
</dbReference>
<evidence type="ECO:0000313" key="5">
    <source>
        <dbReference type="Proteomes" id="UP000485058"/>
    </source>
</evidence>
<evidence type="ECO:0000259" key="3">
    <source>
        <dbReference type="PROSITE" id="PS50097"/>
    </source>
</evidence>
<name>A0A699YES0_HAELA</name>
<dbReference type="EMBL" id="BLLF01000126">
    <property type="protein sequence ID" value="GFH07931.1"/>
    <property type="molecule type" value="Genomic_DNA"/>
</dbReference>
<comment type="caution">
    <text evidence="4">The sequence shown here is derived from an EMBL/GenBank/DDBJ whole genome shotgun (WGS) entry which is preliminary data.</text>
</comment>
<feature type="region of interest" description="Disordered" evidence="2">
    <location>
        <begin position="456"/>
        <end position="476"/>
    </location>
</feature>
<accession>A0A699YES0</accession>
<evidence type="ECO:0000256" key="1">
    <source>
        <dbReference type="ARBA" id="ARBA00004906"/>
    </source>
</evidence>
<feature type="compositionally biased region" description="Basic and acidic residues" evidence="2">
    <location>
        <begin position="457"/>
        <end position="467"/>
    </location>
</feature>
<comment type="pathway">
    <text evidence="1">Protein modification; protein ubiquitination.</text>
</comment>
<protein>
    <recommendedName>
        <fullName evidence="3">BTB domain-containing protein</fullName>
    </recommendedName>
</protein>
<organism evidence="4 5">
    <name type="scientific">Haematococcus lacustris</name>
    <name type="common">Green alga</name>
    <name type="synonym">Haematococcus pluvialis</name>
    <dbReference type="NCBI Taxonomy" id="44745"/>
    <lineage>
        <taxon>Eukaryota</taxon>
        <taxon>Viridiplantae</taxon>
        <taxon>Chlorophyta</taxon>
        <taxon>core chlorophytes</taxon>
        <taxon>Chlorophyceae</taxon>
        <taxon>CS clade</taxon>
        <taxon>Chlamydomonadales</taxon>
        <taxon>Haematococcaceae</taxon>
        <taxon>Haematococcus</taxon>
    </lineage>
</organism>
<dbReference type="AlphaFoldDB" id="A0A699YES0"/>
<gene>
    <name evidence="4" type="ORF">HaLaN_02815</name>
</gene>
<dbReference type="InterPro" id="IPR000210">
    <property type="entry name" value="BTB/POZ_dom"/>
</dbReference>